<evidence type="ECO:0000256" key="2">
    <source>
        <dbReference type="ARBA" id="ARBA00022692"/>
    </source>
</evidence>
<dbReference type="InterPro" id="IPR051533">
    <property type="entry name" value="WaaL-like"/>
</dbReference>
<reference evidence="6 7" key="1">
    <citation type="submission" date="2019-04" db="EMBL/GenBank/DDBJ databases">
        <title>Genome sequencing of Clostridium botulinum Groups I-IV and Clostridium butyricum.</title>
        <authorList>
            <person name="Brunt J."/>
            <person name="Van Vliet A.H.M."/>
            <person name="Stringer S.C."/>
            <person name="Carter A.T."/>
            <person name="Peck M.W."/>
        </authorList>
    </citation>
    <scope>NUCLEOTIDE SEQUENCE [LARGE SCALE GENOMIC DNA]</scope>
    <source>
        <strain evidence="6 7">BL81</strain>
    </source>
</reference>
<organism evidence="6 7">
    <name type="scientific">Clostridium botulinum</name>
    <dbReference type="NCBI Taxonomy" id="1491"/>
    <lineage>
        <taxon>Bacteria</taxon>
        <taxon>Bacillati</taxon>
        <taxon>Bacillota</taxon>
        <taxon>Clostridia</taxon>
        <taxon>Eubacteriales</taxon>
        <taxon>Clostridiaceae</taxon>
        <taxon>Clostridium</taxon>
    </lineage>
</organism>
<dbReference type="InterPro" id="IPR007016">
    <property type="entry name" value="O-antigen_ligase-rel_domated"/>
</dbReference>
<evidence type="ECO:0000313" key="6">
    <source>
        <dbReference type="EMBL" id="NFV24765.1"/>
    </source>
</evidence>
<dbReference type="GO" id="GO:0016020">
    <property type="term" value="C:membrane"/>
    <property type="evidence" value="ECO:0007669"/>
    <property type="project" value="UniProtKB-SubCell"/>
</dbReference>
<evidence type="ECO:0000256" key="3">
    <source>
        <dbReference type="ARBA" id="ARBA00022989"/>
    </source>
</evidence>
<evidence type="ECO:0000256" key="4">
    <source>
        <dbReference type="ARBA" id="ARBA00023136"/>
    </source>
</evidence>
<dbReference type="EMBL" id="SXFB01000001">
    <property type="protein sequence ID" value="NFV24765.1"/>
    <property type="molecule type" value="Genomic_DNA"/>
</dbReference>
<sequence length="412" mass="47384">MKEVLNKIYNFVDNRLYFRLLYILVSLGFATIFLYVPAINKLNTIVLAWGILLILIMMFKDYKTRKIYKFDVPIILFIIFTLVLNIFAYRTTKNIKIWVVNLMIFTSIYTIDVFKSKRQNIKEMNIISYFYIVLMLPLSIVSLYVDYKKITIQATDMVFGTGRSFGIFVNQNALSIAAGLAVVLSIYLMQRNNNIKMKTLLFLNFIIQGITMVKANGRSSYLLIIAVIYLFLFIYLKNKYLRIALLIIPFLCSSVLLTFNEDRLHGFTSGRNILWKSASFVIKNNPMIGVGNSDLVEAVRNARVVEYLPGIEYGGLHNVYLEIAAVNGIISLALILIFLISIMAFIIKKLDKLKRKEKLQMTTIASMLLGILAVNVFESNLVYIISFISIMFWIYLGYTISILDNRNISNNN</sequence>
<feature type="domain" description="O-antigen ligase-related" evidence="5">
    <location>
        <begin position="204"/>
        <end position="336"/>
    </location>
</feature>
<keyword evidence="3" id="KW-1133">Transmembrane helix</keyword>
<evidence type="ECO:0000256" key="1">
    <source>
        <dbReference type="ARBA" id="ARBA00004141"/>
    </source>
</evidence>
<protein>
    <submittedName>
        <fullName evidence="6">O-antigen ligase family protein</fullName>
    </submittedName>
</protein>
<proteinExistence type="predicted"/>
<accession>A0A6B4JJ37</accession>
<comment type="subcellular location">
    <subcellularLocation>
        <location evidence="1">Membrane</location>
        <topology evidence="1">Multi-pass membrane protein</topology>
    </subcellularLocation>
</comment>
<evidence type="ECO:0000313" key="7">
    <source>
        <dbReference type="Proteomes" id="UP000486903"/>
    </source>
</evidence>
<dbReference type="Proteomes" id="UP000486903">
    <property type="component" value="Unassembled WGS sequence"/>
</dbReference>
<keyword evidence="2" id="KW-0812">Transmembrane</keyword>
<dbReference type="PANTHER" id="PTHR37422:SF13">
    <property type="entry name" value="LIPOPOLYSACCHARIDE BIOSYNTHESIS PROTEIN PA4999-RELATED"/>
    <property type="match status" value="1"/>
</dbReference>
<dbReference type="PANTHER" id="PTHR37422">
    <property type="entry name" value="TEICHURONIC ACID BIOSYNTHESIS PROTEIN TUAE"/>
    <property type="match status" value="1"/>
</dbReference>
<keyword evidence="6" id="KW-0436">Ligase</keyword>
<comment type="caution">
    <text evidence="6">The sequence shown here is derived from an EMBL/GenBank/DDBJ whole genome shotgun (WGS) entry which is preliminary data.</text>
</comment>
<dbReference type="Pfam" id="PF04932">
    <property type="entry name" value="Wzy_C"/>
    <property type="match status" value="1"/>
</dbReference>
<name>A0A6B4JJ37_CLOBO</name>
<evidence type="ECO:0000259" key="5">
    <source>
        <dbReference type="Pfam" id="PF04932"/>
    </source>
</evidence>
<dbReference type="AlphaFoldDB" id="A0A6B4JJ37"/>
<keyword evidence="4" id="KW-0472">Membrane</keyword>
<dbReference type="GO" id="GO:0016874">
    <property type="term" value="F:ligase activity"/>
    <property type="evidence" value="ECO:0007669"/>
    <property type="project" value="UniProtKB-KW"/>
</dbReference>
<gene>
    <name evidence="6" type="ORF">FDG31_01015</name>
</gene>
<dbReference type="RefSeq" id="WP_035781208.1">
    <property type="nucleotide sequence ID" value="NZ_JACBBA010000001.1"/>
</dbReference>